<dbReference type="GO" id="GO:0008270">
    <property type="term" value="F:zinc ion binding"/>
    <property type="evidence" value="ECO:0007669"/>
    <property type="project" value="UniProtKB-KW"/>
</dbReference>
<dbReference type="InterPro" id="IPR051574">
    <property type="entry name" value="ZnF_E-box_Homeobox"/>
</dbReference>
<name>A0A6J0C8G1_NEOLC</name>
<dbReference type="InterPro" id="IPR036236">
    <property type="entry name" value="Znf_C2H2_sf"/>
</dbReference>
<feature type="domain" description="C2H2-type" evidence="9">
    <location>
        <begin position="278"/>
        <end position="300"/>
    </location>
</feature>
<dbReference type="SMART" id="SM00355">
    <property type="entry name" value="ZnF_C2H2"/>
    <property type="match status" value="10"/>
</dbReference>
<dbReference type="InParanoid" id="A0A6J0C8G1"/>
<dbReference type="Pfam" id="PF00096">
    <property type="entry name" value="zf-C2H2"/>
    <property type="match status" value="1"/>
</dbReference>
<feature type="domain" description="C2H2-type" evidence="9">
    <location>
        <begin position="333"/>
        <end position="356"/>
    </location>
</feature>
<evidence type="ECO:0000313" key="11">
    <source>
        <dbReference type="RefSeq" id="XP_015522858.1"/>
    </source>
</evidence>
<dbReference type="RefSeq" id="XP_015522858.1">
    <property type="nucleotide sequence ID" value="XM_015667372.2"/>
</dbReference>
<dbReference type="OrthoDB" id="10260596at2759"/>
<dbReference type="PANTHER" id="PTHR24391">
    <property type="entry name" value="HISTONE H4 TRANSCRIPTION FACTOR-RELATED"/>
    <property type="match status" value="1"/>
</dbReference>
<protein>
    <submittedName>
        <fullName evidence="11">Histone H4 transcription factor</fullName>
    </submittedName>
</protein>
<evidence type="ECO:0000256" key="7">
    <source>
        <dbReference type="ARBA" id="ARBA00023242"/>
    </source>
</evidence>
<proteinExistence type="predicted"/>
<keyword evidence="3" id="KW-0677">Repeat</keyword>
<sequence>MTMSEKELVSSKELQNRCHGWVESQQELLYSEDNVLKRKLDTEPEEFFDTDSEFDSVSECGTKRRRVLKQVKDEVLNLLCEWKDCLFDTNSLDIFVKHVSNHIPQLKIVTTEEGREVYACLWNGCSFESDISDDIAKHVNYHSYHTKLKCIGSNIRGRVKLPKCYQDQGLKNVIDQPLPQICSWEECLKSFNNYQAYLWHVVTHIETNPRGNKVEGGVNCLWTGCNGNYKSLYKLREHVRCHTKEKMVACPDCGATFASNTKFHDHCKRQIPLDLQGFQCSHCNKYYPTESILRNHMHFHVFHYKCTMCDMSCESPASLAKHIRYRHISSRPFKCQLCTHAAKSEQDLDSHMAVHTRGPNFICTVDGCSYGCKNSYMMDRHMERVHSKFLRFYCCHECPVKYRKSYRLTKHLIETHHLQWPNGHKRFRYKKDEDGCYRLQVVRYETLDEDTVKMTGESAPKEKNYLLELSAGSSVPKLKITEEVEKSLNSDYLKMSKHEAANETGKSMPIVSNILIWIDEVDEDGNIIESRVVETQETNELPPSAEPPIIIK</sequence>
<feature type="domain" description="C2H2-type" evidence="9">
    <location>
        <begin position="218"/>
        <end position="247"/>
    </location>
</feature>
<evidence type="ECO:0000256" key="6">
    <source>
        <dbReference type="ARBA" id="ARBA00023125"/>
    </source>
</evidence>
<keyword evidence="4 8" id="KW-0863">Zinc-finger</keyword>
<dbReference type="PANTHER" id="PTHR24391:SF18">
    <property type="entry name" value="EG:115C2.6 PROTEIN"/>
    <property type="match status" value="1"/>
</dbReference>
<dbReference type="PROSITE" id="PS00028">
    <property type="entry name" value="ZINC_FINGER_C2H2_1"/>
    <property type="match status" value="6"/>
</dbReference>
<gene>
    <name evidence="11" type="primary">LOC107226530</name>
</gene>
<dbReference type="GeneID" id="107226530"/>
<dbReference type="Gene3D" id="3.30.160.60">
    <property type="entry name" value="Classic Zinc Finger"/>
    <property type="match status" value="3"/>
</dbReference>
<evidence type="ECO:0000256" key="4">
    <source>
        <dbReference type="ARBA" id="ARBA00022771"/>
    </source>
</evidence>
<evidence type="ECO:0000259" key="9">
    <source>
        <dbReference type="PROSITE" id="PS50157"/>
    </source>
</evidence>
<evidence type="ECO:0000256" key="1">
    <source>
        <dbReference type="ARBA" id="ARBA00004123"/>
    </source>
</evidence>
<comment type="subcellular location">
    <subcellularLocation>
        <location evidence="1">Nucleus</location>
    </subcellularLocation>
</comment>
<evidence type="ECO:0000256" key="5">
    <source>
        <dbReference type="ARBA" id="ARBA00022833"/>
    </source>
</evidence>
<dbReference type="GO" id="GO:0000978">
    <property type="term" value="F:RNA polymerase II cis-regulatory region sequence-specific DNA binding"/>
    <property type="evidence" value="ECO:0007669"/>
    <property type="project" value="TreeGrafter"/>
</dbReference>
<accession>A0A6J0C8G1</accession>
<keyword evidence="2" id="KW-0479">Metal-binding</keyword>
<dbReference type="CTD" id="25988"/>
<dbReference type="KEGG" id="nlo:107226530"/>
<dbReference type="GO" id="GO:0005634">
    <property type="term" value="C:nucleus"/>
    <property type="evidence" value="ECO:0007669"/>
    <property type="project" value="UniProtKB-SubCell"/>
</dbReference>
<evidence type="ECO:0000313" key="10">
    <source>
        <dbReference type="Proteomes" id="UP000829291"/>
    </source>
</evidence>
<dbReference type="Proteomes" id="UP000829291">
    <property type="component" value="Chromosome 6"/>
</dbReference>
<dbReference type="InterPro" id="IPR013087">
    <property type="entry name" value="Znf_C2H2_type"/>
</dbReference>
<feature type="domain" description="C2H2-type" evidence="9">
    <location>
        <begin position="180"/>
        <end position="209"/>
    </location>
</feature>
<dbReference type="AlphaFoldDB" id="A0A6J0C8G1"/>
<feature type="domain" description="C2H2-type" evidence="9">
    <location>
        <begin position="304"/>
        <end position="332"/>
    </location>
</feature>
<dbReference type="GO" id="GO:0045892">
    <property type="term" value="P:negative regulation of DNA-templated transcription"/>
    <property type="evidence" value="ECO:0007669"/>
    <property type="project" value="UniProtKB-ARBA"/>
</dbReference>
<evidence type="ECO:0000256" key="2">
    <source>
        <dbReference type="ARBA" id="ARBA00022723"/>
    </source>
</evidence>
<dbReference type="GO" id="GO:0000981">
    <property type="term" value="F:DNA-binding transcription factor activity, RNA polymerase II-specific"/>
    <property type="evidence" value="ECO:0007669"/>
    <property type="project" value="TreeGrafter"/>
</dbReference>
<reference evidence="11" key="1">
    <citation type="submission" date="2025-08" db="UniProtKB">
        <authorList>
            <consortium name="RefSeq"/>
        </authorList>
    </citation>
    <scope>IDENTIFICATION</scope>
    <source>
        <tissue evidence="11">Thorax and Abdomen</tissue>
    </source>
</reference>
<dbReference type="SUPFAM" id="SSF57667">
    <property type="entry name" value="beta-beta-alpha zinc fingers"/>
    <property type="match status" value="3"/>
</dbReference>
<keyword evidence="5" id="KW-0862">Zinc</keyword>
<dbReference type="PROSITE" id="PS50157">
    <property type="entry name" value="ZINC_FINGER_C2H2_2"/>
    <property type="match status" value="6"/>
</dbReference>
<keyword evidence="7" id="KW-0539">Nucleus</keyword>
<keyword evidence="6" id="KW-0238">DNA-binding</keyword>
<evidence type="ECO:0000256" key="8">
    <source>
        <dbReference type="PROSITE-ProRule" id="PRU00042"/>
    </source>
</evidence>
<evidence type="ECO:0000256" key="3">
    <source>
        <dbReference type="ARBA" id="ARBA00022737"/>
    </source>
</evidence>
<feature type="domain" description="C2H2-type" evidence="9">
    <location>
        <begin position="393"/>
        <end position="421"/>
    </location>
</feature>
<keyword evidence="10" id="KW-1185">Reference proteome</keyword>
<organism evidence="11">
    <name type="scientific">Neodiprion lecontei</name>
    <name type="common">Redheaded pine sawfly</name>
    <dbReference type="NCBI Taxonomy" id="441921"/>
    <lineage>
        <taxon>Eukaryota</taxon>
        <taxon>Metazoa</taxon>
        <taxon>Ecdysozoa</taxon>
        <taxon>Arthropoda</taxon>
        <taxon>Hexapoda</taxon>
        <taxon>Insecta</taxon>
        <taxon>Pterygota</taxon>
        <taxon>Neoptera</taxon>
        <taxon>Endopterygota</taxon>
        <taxon>Hymenoptera</taxon>
        <taxon>Tenthredinoidea</taxon>
        <taxon>Diprionidae</taxon>
        <taxon>Diprioninae</taxon>
        <taxon>Neodiprion</taxon>
    </lineage>
</organism>